<gene>
    <name evidence="2" type="ORF">ACG00Y_23390</name>
</gene>
<evidence type="ECO:0000256" key="1">
    <source>
        <dbReference type="SAM" id="Phobius"/>
    </source>
</evidence>
<feature type="transmembrane region" description="Helical" evidence="1">
    <location>
        <begin position="80"/>
        <end position="98"/>
    </location>
</feature>
<reference evidence="2 3" key="1">
    <citation type="submission" date="2024-08" db="EMBL/GenBank/DDBJ databases">
        <authorList>
            <person name="Lu H."/>
        </authorList>
    </citation>
    <scope>NUCLEOTIDE SEQUENCE [LARGE SCALE GENOMIC DNA]</scope>
    <source>
        <strain evidence="2 3">LYH14W</strain>
    </source>
</reference>
<dbReference type="RefSeq" id="WP_394483103.1">
    <property type="nucleotide sequence ID" value="NZ_JBIGHV010000010.1"/>
</dbReference>
<dbReference type="EMBL" id="JBIGHV010000010">
    <property type="protein sequence ID" value="MFG6432879.1"/>
    <property type="molecule type" value="Genomic_DNA"/>
</dbReference>
<feature type="transmembrane region" description="Helical" evidence="1">
    <location>
        <begin position="21"/>
        <end position="41"/>
    </location>
</feature>
<evidence type="ECO:0000313" key="3">
    <source>
        <dbReference type="Proteomes" id="UP001606210"/>
    </source>
</evidence>
<organism evidence="2 3">
    <name type="scientific">Pelomonas parva</name>
    <dbReference type="NCBI Taxonomy" id="3299032"/>
    <lineage>
        <taxon>Bacteria</taxon>
        <taxon>Pseudomonadati</taxon>
        <taxon>Pseudomonadota</taxon>
        <taxon>Betaproteobacteria</taxon>
        <taxon>Burkholderiales</taxon>
        <taxon>Sphaerotilaceae</taxon>
        <taxon>Roseateles</taxon>
    </lineage>
</organism>
<name>A0ABW7F9V7_9BURK</name>
<evidence type="ECO:0000313" key="2">
    <source>
        <dbReference type="EMBL" id="MFG6432879.1"/>
    </source>
</evidence>
<keyword evidence="3" id="KW-1185">Reference proteome</keyword>
<feature type="transmembrane region" description="Helical" evidence="1">
    <location>
        <begin position="47"/>
        <end position="68"/>
    </location>
</feature>
<protein>
    <recommendedName>
        <fullName evidence="4">MAPEG family protein</fullName>
    </recommendedName>
</protein>
<proteinExistence type="predicted"/>
<keyword evidence="1" id="KW-1133">Transmembrane helix</keyword>
<accession>A0ABW7F9V7</accession>
<comment type="caution">
    <text evidence="2">The sequence shown here is derived from an EMBL/GenBank/DDBJ whole genome shotgun (WGS) entry which is preliminary data.</text>
</comment>
<dbReference type="Proteomes" id="UP001606210">
    <property type="component" value="Unassembled WGS sequence"/>
</dbReference>
<keyword evidence="1" id="KW-0472">Membrane</keyword>
<sequence>MFVVIARELRPDAAYWPCRRLLAAIDAVAWPFALLLLVLHVPAADGLVRPAVAVATLCAAFRLCSAVLVNHRYRFTTWRWARLVALLLVVWAVMKLALPT</sequence>
<evidence type="ECO:0008006" key="4">
    <source>
        <dbReference type="Google" id="ProtNLM"/>
    </source>
</evidence>
<keyword evidence="1" id="KW-0812">Transmembrane</keyword>